<accession>A0A9W7L1K6</accession>
<dbReference type="GO" id="GO:0005737">
    <property type="term" value="C:cytoplasm"/>
    <property type="evidence" value="ECO:0007669"/>
    <property type="project" value="TreeGrafter"/>
</dbReference>
<evidence type="ECO:0000256" key="1">
    <source>
        <dbReference type="ARBA" id="ARBA00008903"/>
    </source>
</evidence>
<protein>
    <submittedName>
        <fullName evidence="2">Uncharacterized protein</fullName>
    </submittedName>
</protein>
<keyword evidence="3" id="KW-1185">Reference proteome</keyword>
<dbReference type="EMBL" id="BRYA01000547">
    <property type="protein sequence ID" value="GMI22364.1"/>
    <property type="molecule type" value="Genomic_DNA"/>
</dbReference>
<dbReference type="Gene3D" id="3.20.20.150">
    <property type="entry name" value="Divalent-metal-dependent TIM barrel enzymes"/>
    <property type="match status" value="1"/>
</dbReference>
<gene>
    <name evidence="2" type="ORF">TrCOL_g240</name>
</gene>
<dbReference type="Proteomes" id="UP001165065">
    <property type="component" value="Unassembled WGS sequence"/>
</dbReference>
<comment type="similarity">
    <text evidence="1">Belongs to the ornithine cyclodeaminase/mu-crystallin family.</text>
</comment>
<evidence type="ECO:0000313" key="2">
    <source>
        <dbReference type="EMBL" id="GMI22364.1"/>
    </source>
</evidence>
<dbReference type="AlphaFoldDB" id="A0A9W7L1K6"/>
<dbReference type="PANTHER" id="PTHR13812:SF19">
    <property type="entry name" value="KETIMINE REDUCTASE MU-CRYSTALLIN"/>
    <property type="match status" value="1"/>
</dbReference>
<organism evidence="2 3">
    <name type="scientific">Triparma columacea</name>
    <dbReference type="NCBI Taxonomy" id="722753"/>
    <lineage>
        <taxon>Eukaryota</taxon>
        <taxon>Sar</taxon>
        <taxon>Stramenopiles</taxon>
        <taxon>Ochrophyta</taxon>
        <taxon>Bolidophyceae</taxon>
        <taxon>Parmales</taxon>
        <taxon>Triparmaceae</taxon>
        <taxon>Triparma</taxon>
    </lineage>
</organism>
<dbReference type="Gene3D" id="3.40.50.720">
    <property type="entry name" value="NAD(P)-binding Rossmann-like Domain"/>
    <property type="match status" value="1"/>
</dbReference>
<evidence type="ECO:0000313" key="3">
    <source>
        <dbReference type="Proteomes" id="UP001165065"/>
    </source>
</evidence>
<dbReference type="InterPro" id="IPR036237">
    <property type="entry name" value="Xyl_isomerase-like_sf"/>
</dbReference>
<proteinExistence type="inferred from homology"/>
<dbReference type="InterPro" id="IPR003462">
    <property type="entry name" value="ODC_Mu_crystall"/>
</dbReference>
<dbReference type="InterPro" id="IPR036291">
    <property type="entry name" value="NAD(P)-bd_dom_sf"/>
</dbReference>
<dbReference type="OrthoDB" id="9971575at2759"/>
<reference evidence="3" key="1">
    <citation type="journal article" date="2023" name="Commun. Biol.">
        <title>Genome analysis of Parmales, the sister group of diatoms, reveals the evolutionary specialization of diatoms from phago-mixotrophs to photoautotrophs.</title>
        <authorList>
            <person name="Ban H."/>
            <person name="Sato S."/>
            <person name="Yoshikawa S."/>
            <person name="Yamada K."/>
            <person name="Nakamura Y."/>
            <person name="Ichinomiya M."/>
            <person name="Sato N."/>
            <person name="Blanc-Mathieu R."/>
            <person name="Endo H."/>
            <person name="Kuwata A."/>
            <person name="Ogata H."/>
        </authorList>
    </citation>
    <scope>NUCLEOTIDE SEQUENCE [LARGE SCALE GENOMIC DNA]</scope>
</reference>
<comment type="caution">
    <text evidence="2">The sequence shown here is derived from an EMBL/GenBank/DDBJ whole genome shotgun (WGS) entry which is preliminary data.</text>
</comment>
<dbReference type="Gene3D" id="3.30.1780.10">
    <property type="entry name" value="ornithine cyclodeaminase, domain 1"/>
    <property type="match status" value="1"/>
</dbReference>
<dbReference type="SUPFAM" id="SSF51735">
    <property type="entry name" value="NAD(P)-binding Rossmann-fold domains"/>
    <property type="match status" value="1"/>
</dbReference>
<name>A0A9W7L1K6_9STRA</name>
<dbReference type="Pfam" id="PF02423">
    <property type="entry name" value="OCD_Mu_crystall"/>
    <property type="match status" value="1"/>
</dbReference>
<sequence length="648" mass="69593">MKHYSTQGYVGCEVISFGYNDSAFVQACVDTDMILLPQLHTGGGYIDKKSGEYVYIGTLSVSDHLESLRKELFEVIMKIKEDNRALRIEVINVHAGVDAFVHDEGMRREFVEGWVGVVEEFKNTWSSKFSSTISVVMETHRQRITYSAAGMKDLLTSSSLAESSFNVSDTVGFNADLSHWACVGEQVWDVEGSDVRASWYRGVLQELGKRNRMIHARIGHDQGSQVDDPRWSMWSETVSKHVAWWSLLWAGMKKQGREVCWVTTEFGPDPYMRKQINGEDVADLEDINAHIMGVVKRAYEKGGYGDVEGDWGGYVNPELEAGKPPVITQSTVASICTPSVAMSSAVSAFTSLSNETVTSPVPLQIQFPGRGETCIKPGWVHSSEYYVVKVASGFTSNKDLGLPTGSGCVLVLSAKTGGPVALVQDKGYMTDVRTAAAAVLAANTACKVGGDITVGVVGGGAVAKLVGRMCGEIGRVGKVKSWSRSRGTAEDFVGAVTPSLPQAAVEIAGNVEDAVSDCDVVFTVTPSTTPLVEEAGWIKEGAVVVAVGSDTPGKRELGEGLLERVRGGVEKKDGSEMICDTVENVIKLGEFQYLSSSSHSSLVTLGDVITGKKTIERGKGVKIVDLTGAGAQDAAIAGKVMEKLQKAE</sequence>
<dbReference type="PANTHER" id="PTHR13812">
    <property type="entry name" value="KETIMINE REDUCTASE MU-CRYSTALLIN"/>
    <property type="match status" value="1"/>
</dbReference>
<dbReference type="InterPro" id="IPR023401">
    <property type="entry name" value="ODC_N"/>
</dbReference>
<dbReference type="SUPFAM" id="SSF51658">
    <property type="entry name" value="Xylose isomerase-like"/>
    <property type="match status" value="1"/>
</dbReference>